<gene>
    <name evidence="2" type="primary">YJU3</name>
    <name evidence="2" type="ORF">ATY40_BA7503517</name>
</gene>
<dbReference type="OrthoDB" id="10249433at2759"/>
<dbReference type="EMBL" id="CP014586">
    <property type="protein sequence ID" value="ANZ77005.1"/>
    <property type="molecule type" value="Genomic_DNA"/>
</dbReference>
<dbReference type="Pfam" id="PF12146">
    <property type="entry name" value="Hydrolase_4"/>
    <property type="match status" value="1"/>
</dbReference>
<reference evidence="2 3" key="1">
    <citation type="submission" date="2016-02" db="EMBL/GenBank/DDBJ databases">
        <title>Comparative genomic and transcriptomic foundation for Pichia pastoris.</title>
        <authorList>
            <person name="Love K.R."/>
            <person name="Shah K.A."/>
            <person name="Whittaker C.A."/>
            <person name="Wu J."/>
            <person name="Bartlett M.C."/>
            <person name="Ma D."/>
            <person name="Leeson R.L."/>
            <person name="Priest M."/>
            <person name="Young S.K."/>
            <person name="Love J.C."/>
        </authorList>
    </citation>
    <scope>NUCLEOTIDE SEQUENCE [LARGE SCALE GENOMIC DNA]</scope>
    <source>
        <strain evidence="2 3">ATCC 28485</strain>
    </source>
</reference>
<keyword evidence="3" id="KW-1185">Reference proteome</keyword>
<dbReference type="AlphaFoldDB" id="A0A1B2JGN2"/>
<evidence type="ECO:0000313" key="2">
    <source>
        <dbReference type="EMBL" id="ANZ77005.1"/>
    </source>
</evidence>
<evidence type="ECO:0000259" key="1">
    <source>
        <dbReference type="Pfam" id="PF12146"/>
    </source>
</evidence>
<dbReference type="InterPro" id="IPR022742">
    <property type="entry name" value="Hydrolase_4"/>
</dbReference>
<accession>A0A1B2JGN2</accession>
<sequence>MAKPIPESTLEDLGYFPKGTPVTSEPIINGIPFRTTFWPVPEGVTVKGRILFVHGLAEHALVYTEPLDFFSQSGYECFFYDQRGAGLTAKYYKNIGVTNNTHVFNDLEAIIELNLKEAEQYHHKLFLIGHSMGGAIVSNYAVIGKHRDEISGIVACAPLIETHPRTSPNIILEYLVRGLVYVIPNHKFNSKLNIDFITSDKGYTEFLLQDRLSDPIGTLILFRDAFYRGRRLLTPEFYTKFKKDLPYLVIHGSKDYCCSGDCAKKFVDLINENEPTAQQSIILYEEGKHSLFLEKKELRYKVYDDVLKFLNDQI</sequence>
<evidence type="ECO:0000313" key="3">
    <source>
        <dbReference type="Proteomes" id="UP000094565"/>
    </source>
</evidence>
<organism evidence="2 3">
    <name type="scientific">Komagataella pastoris</name>
    <name type="common">Yeast</name>
    <name type="synonym">Pichia pastoris</name>
    <dbReference type="NCBI Taxonomy" id="4922"/>
    <lineage>
        <taxon>Eukaryota</taxon>
        <taxon>Fungi</taxon>
        <taxon>Dikarya</taxon>
        <taxon>Ascomycota</taxon>
        <taxon>Saccharomycotina</taxon>
        <taxon>Pichiomycetes</taxon>
        <taxon>Pichiales</taxon>
        <taxon>Pichiaceae</taxon>
        <taxon>Komagataella</taxon>
    </lineage>
</organism>
<dbReference type="Proteomes" id="UP000094565">
    <property type="component" value="Chromosome 3"/>
</dbReference>
<protein>
    <submittedName>
        <fullName evidence="2">BA75_03517T0</fullName>
    </submittedName>
</protein>
<dbReference type="InterPro" id="IPR051044">
    <property type="entry name" value="MAG_DAG_Lipase"/>
</dbReference>
<feature type="domain" description="Serine aminopeptidase S33" evidence="1">
    <location>
        <begin position="46"/>
        <end position="295"/>
    </location>
</feature>
<dbReference type="SUPFAM" id="SSF53474">
    <property type="entry name" value="alpha/beta-Hydrolases"/>
    <property type="match status" value="1"/>
</dbReference>
<name>A0A1B2JGN2_PICPA</name>
<dbReference type="InterPro" id="IPR029058">
    <property type="entry name" value="AB_hydrolase_fold"/>
</dbReference>
<dbReference type="Gene3D" id="3.40.50.1820">
    <property type="entry name" value="alpha/beta hydrolase"/>
    <property type="match status" value="1"/>
</dbReference>
<proteinExistence type="predicted"/>
<dbReference type="PANTHER" id="PTHR11614">
    <property type="entry name" value="PHOSPHOLIPASE-RELATED"/>
    <property type="match status" value="1"/>
</dbReference>